<dbReference type="Proteomes" id="UP001627154">
    <property type="component" value="Unassembled WGS sequence"/>
</dbReference>
<dbReference type="AlphaFoldDB" id="A0ABD2WFA1"/>
<evidence type="ECO:0008006" key="12">
    <source>
        <dbReference type="Google" id="ProtNLM"/>
    </source>
</evidence>
<evidence type="ECO:0000256" key="8">
    <source>
        <dbReference type="ARBA" id="ARBA00023288"/>
    </source>
</evidence>
<organism evidence="10 11">
    <name type="scientific">Trichogramma kaykai</name>
    <dbReference type="NCBI Taxonomy" id="54128"/>
    <lineage>
        <taxon>Eukaryota</taxon>
        <taxon>Metazoa</taxon>
        <taxon>Ecdysozoa</taxon>
        <taxon>Arthropoda</taxon>
        <taxon>Hexapoda</taxon>
        <taxon>Insecta</taxon>
        <taxon>Pterygota</taxon>
        <taxon>Neoptera</taxon>
        <taxon>Endopterygota</taxon>
        <taxon>Hymenoptera</taxon>
        <taxon>Apocrita</taxon>
        <taxon>Proctotrupomorpha</taxon>
        <taxon>Chalcidoidea</taxon>
        <taxon>Trichogrammatidae</taxon>
        <taxon>Trichogramma</taxon>
    </lineage>
</organism>
<gene>
    <name evidence="10" type="ORF">TKK_013608</name>
</gene>
<keyword evidence="8" id="KW-0449">Lipoprotein</keyword>
<name>A0ABD2WFA1_9HYME</name>
<evidence type="ECO:0000256" key="1">
    <source>
        <dbReference type="ARBA" id="ARBA00004589"/>
    </source>
</evidence>
<keyword evidence="7" id="KW-0325">Glycoprotein</keyword>
<dbReference type="GO" id="GO:0098552">
    <property type="term" value="C:side of membrane"/>
    <property type="evidence" value="ECO:0007669"/>
    <property type="project" value="UniProtKB-KW"/>
</dbReference>
<dbReference type="InterPro" id="IPR031424">
    <property type="entry name" value="QVR-like"/>
</dbReference>
<dbReference type="PANTHER" id="PTHR33562">
    <property type="entry name" value="ATILLA, ISOFORM B-RELATED-RELATED"/>
    <property type="match status" value="1"/>
</dbReference>
<keyword evidence="11" id="KW-1185">Reference proteome</keyword>
<reference evidence="10 11" key="1">
    <citation type="journal article" date="2024" name="bioRxiv">
        <title>A reference genome for Trichogramma kaykai: A tiny desert-dwelling parasitoid wasp with competing sex-ratio distorters.</title>
        <authorList>
            <person name="Culotta J."/>
            <person name="Lindsey A.R."/>
        </authorList>
    </citation>
    <scope>NUCLEOTIDE SEQUENCE [LARGE SCALE GENOMIC DNA]</scope>
    <source>
        <strain evidence="10 11">KSX58</strain>
    </source>
</reference>
<dbReference type="PANTHER" id="PTHR33562:SF29">
    <property type="entry name" value="PROTEIN SLEEPLESS"/>
    <property type="match status" value="1"/>
</dbReference>
<evidence type="ECO:0000256" key="4">
    <source>
        <dbReference type="ARBA" id="ARBA00022729"/>
    </source>
</evidence>
<proteinExistence type="predicted"/>
<dbReference type="InterPro" id="IPR050975">
    <property type="entry name" value="Sleep_regulator"/>
</dbReference>
<comment type="caution">
    <text evidence="10">The sequence shown here is derived from an EMBL/GenBank/DDBJ whole genome shotgun (WGS) entry which is preliminary data.</text>
</comment>
<accession>A0ABD2WFA1</accession>
<evidence type="ECO:0000256" key="5">
    <source>
        <dbReference type="ARBA" id="ARBA00022989"/>
    </source>
</evidence>
<protein>
    <recommendedName>
        <fullName evidence="12">Protein sleepless</fullName>
    </recommendedName>
</protein>
<keyword evidence="6" id="KW-0472">Membrane</keyword>
<evidence type="ECO:0000256" key="9">
    <source>
        <dbReference type="SAM" id="SignalP"/>
    </source>
</evidence>
<keyword evidence="2" id="KW-0336">GPI-anchor</keyword>
<evidence type="ECO:0000313" key="11">
    <source>
        <dbReference type="Proteomes" id="UP001627154"/>
    </source>
</evidence>
<comment type="subcellular location">
    <subcellularLocation>
        <location evidence="1">Membrane</location>
        <topology evidence="1">Lipid-anchor</topology>
        <topology evidence="1">GPI-anchor</topology>
    </subcellularLocation>
</comment>
<dbReference type="Pfam" id="PF17064">
    <property type="entry name" value="QVR"/>
    <property type="match status" value="1"/>
</dbReference>
<evidence type="ECO:0000256" key="3">
    <source>
        <dbReference type="ARBA" id="ARBA00022692"/>
    </source>
</evidence>
<evidence type="ECO:0000256" key="2">
    <source>
        <dbReference type="ARBA" id="ARBA00022622"/>
    </source>
</evidence>
<keyword evidence="3" id="KW-0812">Transmembrane</keyword>
<evidence type="ECO:0000256" key="6">
    <source>
        <dbReference type="ARBA" id="ARBA00023136"/>
    </source>
</evidence>
<keyword evidence="5" id="KW-1133">Transmembrane helix</keyword>
<sequence length="143" mass="16004">MIGLWKCLIFSLIAVHMVIPGSAFRCYECNSRVDPECENKPPKNFTQDCSKLILPRSSTLNTWKCAKIILSNITNHEKDLVVIRKCTKKHDVCELEQLKEEHSIIQACAICSEDSCNSSTMTLAGFTILSICLLTSFAGKFIS</sequence>
<dbReference type="EMBL" id="JBJJXI010000108">
    <property type="protein sequence ID" value="KAL3391685.1"/>
    <property type="molecule type" value="Genomic_DNA"/>
</dbReference>
<evidence type="ECO:0000256" key="7">
    <source>
        <dbReference type="ARBA" id="ARBA00023180"/>
    </source>
</evidence>
<feature type="signal peptide" evidence="9">
    <location>
        <begin position="1"/>
        <end position="23"/>
    </location>
</feature>
<keyword evidence="4 9" id="KW-0732">Signal</keyword>
<feature type="chain" id="PRO_5044757567" description="Protein sleepless" evidence="9">
    <location>
        <begin position="24"/>
        <end position="143"/>
    </location>
</feature>
<evidence type="ECO:0000313" key="10">
    <source>
        <dbReference type="EMBL" id="KAL3391685.1"/>
    </source>
</evidence>